<evidence type="ECO:0000313" key="3">
    <source>
        <dbReference type="EMBL" id="MDJ1183999.1"/>
    </source>
</evidence>
<reference evidence="3 4" key="1">
    <citation type="submission" date="2023-01" db="EMBL/GenBank/DDBJ databases">
        <title>Novel diversity within Roseofilum (Cyanobacteria; Desertifilaceae) from marine benthic mats with descriptions of four novel species.</title>
        <authorList>
            <person name="Wang Y."/>
            <person name="Berthold D.E."/>
            <person name="Hu J."/>
            <person name="Lefler F.W."/>
            <person name="Laughinghouse H.D. IV."/>
        </authorList>
    </citation>
    <scope>NUCLEOTIDE SEQUENCE [LARGE SCALE GENOMIC DNA]</scope>
    <source>
        <strain evidence="3 4">BLCC-M143</strain>
    </source>
</reference>
<keyword evidence="1" id="KW-0378">Hydrolase</keyword>
<feature type="domain" description="Nudix hydrolase" evidence="2">
    <location>
        <begin position="8"/>
        <end position="133"/>
    </location>
</feature>
<dbReference type="Proteomes" id="UP001232992">
    <property type="component" value="Unassembled WGS sequence"/>
</dbReference>
<dbReference type="RefSeq" id="WP_283758650.1">
    <property type="nucleotide sequence ID" value="NZ_JAQOSQ010000011.1"/>
</dbReference>
<dbReference type="InterPro" id="IPR020084">
    <property type="entry name" value="NUDIX_hydrolase_CS"/>
</dbReference>
<evidence type="ECO:0000256" key="1">
    <source>
        <dbReference type="ARBA" id="ARBA00022801"/>
    </source>
</evidence>
<evidence type="ECO:0000313" key="4">
    <source>
        <dbReference type="Proteomes" id="UP001232992"/>
    </source>
</evidence>
<name>A0ABT7BXT1_9CYAN</name>
<dbReference type="Gene3D" id="3.90.79.10">
    <property type="entry name" value="Nucleoside Triphosphate Pyrophosphohydrolase"/>
    <property type="match status" value="1"/>
</dbReference>
<dbReference type="SUPFAM" id="SSF55811">
    <property type="entry name" value="Nudix"/>
    <property type="match status" value="1"/>
</dbReference>
<dbReference type="Pfam" id="PF00293">
    <property type="entry name" value="NUDIX"/>
    <property type="match status" value="1"/>
</dbReference>
<dbReference type="InterPro" id="IPR015797">
    <property type="entry name" value="NUDIX_hydrolase-like_dom_sf"/>
</dbReference>
<proteinExistence type="predicted"/>
<accession>A0ABT7BXT1</accession>
<dbReference type="CDD" id="cd18882">
    <property type="entry name" value="NUDIX_Hydrolase"/>
    <property type="match status" value="1"/>
</dbReference>
<dbReference type="EMBL" id="JAQOSQ010000011">
    <property type="protein sequence ID" value="MDJ1183999.1"/>
    <property type="molecule type" value="Genomic_DNA"/>
</dbReference>
<dbReference type="PROSITE" id="PS00893">
    <property type="entry name" value="NUDIX_BOX"/>
    <property type="match status" value="1"/>
</dbReference>
<protein>
    <submittedName>
        <fullName evidence="3">NUDIX domain-containing protein</fullName>
    </submittedName>
</protein>
<organism evidence="3 4">
    <name type="scientific">Roseofilum casamattae BLCC-M143</name>
    <dbReference type="NCBI Taxonomy" id="3022442"/>
    <lineage>
        <taxon>Bacteria</taxon>
        <taxon>Bacillati</taxon>
        <taxon>Cyanobacteriota</taxon>
        <taxon>Cyanophyceae</taxon>
        <taxon>Desertifilales</taxon>
        <taxon>Desertifilaceae</taxon>
        <taxon>Roseofilum</taxon>
        <taxon>Roseofilum casamattae</taxon>
    </lineage>
</organism>
<gene>
    <name evidence="3" type="ORF">PMH09_12460</name>
</gene>
<dbReference type="PROSITE" id="PS51462">
    <property type="entry name" value="NUDIX"/>
    <property type="match status" value="1"/>
</dbReference>
<comment type="caution">
    <text evidence="3">The sequence shown here is derived from an EMBL/GenBank/DDBJ whole genome shotgun (WGS) entry which is preliminary data.</text>
</comment>
<keyword evidence="4" id="KW-1185">Reference proteome</keyword>
<sequence length="148" mass="16677">MVARSSMSPTHVALAVLYREDRYLMQLRDDIPGILYPGYWGLFGGHLEPGESPDRGMERELLEEIGYCPPRLEKFGCDTDEGIIRHIYHGRLTVGLEELVLQEGMDMGLLSPEQVRDGRALSLKLDKVRPLGLPHQRIVLGIINAHFG</sequence>
<dbReference type="InterPro" id="IPR000086">
    <property type="entry name" value="NUDIX_hydrolase_dom"/>
</dbReference>
<evidence type="ECO:0000259" key="2">
    <source>
        <dbReference type="PROSITE" id="PS51462"/>
    </source>
</evidence>